<dbReference type="EMBL" id="QPKB01000006">
    <property type="protein sequence ID" value="RWR86253.1"/>
    <property type="molecule type" value="Genomic_DNA"/>
</dbReference>
<keyword evidence="2" id="KW-1185">Reference proteome</keyword>
<comment type="caution">
    <text evidence="1">The sequence shown here is derived from an EMBL/GenBank/DDBJ whole genome shotgun (WGS) entry which is preliminary data.</text>
</comment>
<evidence type="ECO:0000313" key="1">
    <source>
        <dbReference type="EMBL" id="RWR86253.1"/>
    </source>
</evidence>
<dbReference type="Proteomes" id="UP000283530">
    <property type="component" value="Unassembled WGS sequence"/>
</dbReference>
<proteinExistence type="predicted"/>
<dbReference type="AlphaFoldDB" id="A0A3S3N123"/>
<organism evidence="1 2">
    <name type="scientific">Cinnamomum micranthum f. kanehirae</name>
    <dbReference type="NCBI Taxonomy" id="337451"/>
    <lineage>
        <taxon>Eukaryota</taxon>
        <taxon>Viridiplantae</taxon>
        <taxon>Streptophyta</taxon>
        <taxon>Embryophyta</taxon>
        <taxon>Tracheophyta</taxon>
        <taxon>Spermatophyta</taxon>
        <taxon>Magnoliopsida</taxon>
        <taxon>Magnoliidae</taxon>
        <taxon>Laurales</taxon>
        <taxon>Lauraceae</taxon>
        <taxon>Cinnamomum</taxon>
    </lineage>
</organism>
<evidence type="ECO:0000313" key="2">
    <source>
        <dbReference type="Proteomes" id="UP000283530"/>
    </source>
</evidence>
<reference evidence="1 2" key="1">
    <citation type="journal article" date="2019" name="Nat. Plants">
        <title>Stout camphor tree genome fills gaps in understanding of flowering plant genome evolution.</title>
        <authorList>
            <person name="Chaw S.M."/>
            <person name="Liu Y.C."/>
            <person name="Wu Y.W."/>
            <person name="Wang H.Y."/>
            <person name="Lin C.I."/>
            <person name="Wu C.S."/>
            <person name="Ke H.M."/>
            <person name="Chang L.Y."/>
            <person name="Hsu C.Y."/>
            <person name="Yang H.T."/>
            <person name="Sudianto E."/>
            <person name="Hsu M.H."/>
            <person name="Wu K.P."/>
            <person name="Wang L.N."/>
            <person name="Leebens-Mack J.H."/>
            <person name="Tsai I.J."/>
        </authorList>
    </citation>
    <scope>NUCLEOTIDE SEQUENCE [LARGE SCALE GENOMIC DNA]</scope>
    <source>
        <strain evidence="2">cv. Chaw 1501</strain>
        <tissue evidence="1">Young leaves</tissue>
    </source>
</reference>
<protein>
    <submittedName>
        <fullName evidence="1">Uncharacterized protein</fullName>
    </submittedName>
</protein>
<gene>
    <name evidence="1" type="ORF">CKAN_01514200</name>
</gene>
<name>A0A3S3N123_9MAGN</name>
<accession>A0A3S3N123</accession>
<sequence>MYHLRLYKDLLACEASAIDFASVFIITHSLSARRWCCLAFFALLGANLESLSTNASLNLSALGNSDASDEVATAIFGHLRAAHVPGAISFTTGSSSATPGNASRVWDSYGATPVACPSLRAVWALLAIAPLRFVTAIVSPRHCPSSPRQITSAIRALALLFPSSTRLEDEVDHTCM</sequence>